<dbReference type="OrthoDB" id="530829at2"/>
<dbReference type="RefSeq" id="WP_106260901.1">
    <property type="nucleotide sequence ID" value="NZ_CAWNSW010000143.1"/>
</dbReference>
<reference evidence="2" key="1">
    <citation type="submission" date="2018-02" db="EMBL/GenBank/DDBJ databases">
        <authorList>
            <person name="Moore K."/>
            <person name="Momper L."/>
        </authorList>
    </citation>
    <scope>NUCLEOTIDE SEQUENCE [LARGE SCALE GENOMIC DNA]</scope>
    <source>
        <strain evidence="2">ULC18</strain>
    </source>
</reference>
<proteinExistence type="predicted"/>
<dbReference type="Proteomes" id="UP000239576">
    <property type="component" value="Unassembled WGS sequence"/>
</dbReference>
<organism evidence="1 2">
    <name type="scientific">Stenomitos frigidus ULC18</name>
    <dbReference type="NCBI Taxonomy" id="2107698"/>
    <lineage>
        <taxon>Bacteria</taxon>
        <taxon>Bacillati</taxon>
        <taxon>Cyanobacteriota</taxon>
        <taxon>Cyanophyceae</taxon>
        <taxon>Leptolyngbyales</taxon>
        <taxon>Leptolyngbyaceae</taxon>
        <taxon>Stenomitos</taxon>
    </lineage>
</organism>
<keyword evidence="2" id="KW-1185">Reference proteome</keyword>
<protein>
    <submittedName>
        <fullName evidence="1">Uncharacterized protein</fullName>
    </submittedName>
</protein>
<dbReference type="AlphaFoldDB" id="A0A2T1DTC1"/>
<evidence type="ECO:0000313" key="1">
    <source>
        <dbReference type="EMBL" id="PSB23759.1"/>
    </source>
</evidence>
<sequence length="128" mass="14248">MEIGVQLSWQRVKHIVSSYQLNGNDAEAFDQDLHLLLDHYPTPLIELALVQTLVDGWLQVPLLRGCAFLAKAYELLKQWEEQAFLQGDPAVRAFISTIAPEQFQQITGLDPTPIFGSATVSTAPSSLR</sequence>
<name>A0A2T1DTC1_9CYAN</name>
<gene>
    <name evidence="1" type="ORF">C7B82_29965</name>
</gene>
<reference evidence="1 2" key="2">
    <citation type="submission" date="2018-03" db="EMBL/GenBank/DDBJ databases">
        <title>The ancient ancestry and fast evolution of plastids.</title>
        <authorList>
            <person name="Moore K.R."/>
            <person name="Magnabosco C."/>
            <person name="Momper L."/>
            <person name="Gold D.A."/>
            <person name="Bosak T."/>
            <person name="Fournier G.P."/>
        </authorList>
    </citation>
    <scope>NUCLEOTIDE SEQUENCE [LARGE SCALE GENOMIC DNA]</scope>
    <source>
        <strain evidence="1 2">ULC18</strain>
    </source>
</reference>
<accession>A0A2T1DTC1</accession>
<comment type="caution">
    <text evidence="1">The sequence shown here is derived from an EMBL/GenBank/DDBJ whole genome shotgun (WGS) entry which is preliminary data.</text>
</comment>
<evidence type="ECO:0000313" key="2">
    <source>
        <dbReference type="Proteomes" id="UP000239576"/>
    </source>
</evidence>
<dbReference type="EMBL" id="PVWK01000159">
    <property type="protein sequence ID" value="PSB23759.1"/>
    <property type="molecule type" value="Genomic_DNA"/>
</dbReference>